<dbReference type="CDD" id="cd06986">
    <property type="entry name" value="cupin_MmsR-like_N"/>
    <property type="match status" value="1"/>
</dbReference>
<accession>A0A0D5NKN2</accession>
<dbReference type="Gene3D" id="1.10.10.60">
    <property type="entry name" value="Homeodomain-like"/>
    <property type="match status" value="2"/>
</dbReference>
<dbReference type="PRINTS" id="PR00032">
    <property type="entry name" value="HTHARAC"/>
</dbReference>
<dbReference type="GO" id="GO:0003700">
    <property type="term" value="F:DNA-binding transcription factor activity"/>
    <property type="evidence" value="ECO:0007669"/>
    <property type="project" value="InterPro"/>
</dbReference>
<dbReference type="SUPFAM" id="SSF46689">
    <property type="entry name" value="Homeodomain-like"/>
    <property type="match status" value="2"/>
</dbReference>
<evidence type="ECO:0000256" key="4">
    <source>
        <dbReference type="ARBA" id="ARBA00023163"/>
    </source>
</evidence>
<dbReference type="Gene3D" id="2.60.120.280">
    <property type="entry name" value="Regulatory protein AraC"/>
    <property type="match status" value="1"/>
</dbReference>
<dbReference type="SMART" id="SM00342">
    <property type="entry name" value="HTH_ARAC"/>
    <property type="match status" value="1"/>
</dbReference>
<keyword evidence="1" id="KW-0805">Transcription regulation</keyword>
<organism evidence="6 7">
    <name type="scientific">Paenibacillus beijingensis</name>
    <dbReference type="NCBI Taxonomy" id="1126833"/>
    <lineage>
        <taxon>Bacteria</taxon>
        <taxon>Bacillati</taxon>
        <taxon>Bacillota</taxon>
        <taxon>Bacilli</taxon>
        <taxon>Bacillales</taxon>
        <taxon>Paenibacillaceae</taxon>
        <taxon>Paenibacillus</taxon>
    </lineage>
</organism>
<dbReference type="InterPro" id="IPR018062">
    <property type="entry name" value="HTH_AraC-typ_CS"/>
</dbReference>
<dbReference type="KEGG" id="pbj:VN24_15275"/>
<dbReference type="InterPro" id="IPR050204">
    <property type="entry name" value="AraC_XylS_family_regulators"/>
</dbReference>
<evidence type="ECO:0000259" key="5">
    <source>
        <dbReference type="PROSITE" id="PS01124"/>
    </source>
</evidence>
<proteinExistence type="predicted"/>
<dbReference type="PROSITE" id="PS00041">
    <property type="entry name" value="HTH_ARAC_FAMILY_1"/>
    <property type="match status" value="1"/>
</dbReference>
<dbReference type="STRING" id="1126833.VN24_15275"/>
<evidence type="ECO:0000313" key="6">
    <source>
        <dbReference type="EMBL" id="AJY75670.1"/>
    </source>
</evidence>
<dbReference type="InterPro" id="IPR020449">
    <property type="entry name" value="Tscrpt_reg_AraC-type_HTH"/>
</dbReference>
<keyword evidence="3" id="KW-0010">Activator</keyword>
<sequence length="299" mass="33465">MTKRKKDGLVAKNETNPRETYTVFSNPDSAARERLNILFAGESQTAPGHRLGPKVFDYYLLHHVLSGRGTFRCGDNEYELRAGHSFLIEPERLVTYAAHAADPWRYKWVAFTGPGASELVEAAGLSLLRPTADTGRSKRVGVYLERLMRAFRSGGGGTQLLAPGYLHLAFAQFAQLLLAPGSAPAGSRDEGKETVQQVIHYLTTQYAEPLSIEAMADSLGYNRAYLSRLFKKHTGVTPVSFLLRLRIDKGRQLLRERQELTVEQIAASVGLQDPLYFSKQFRRFHGESPSDYREAMRSL</sequence>
<evidence type="ECO:0000256" key="1">
    <source>
        <dbReference type="ARBA" id="ARBA00023015"/>
    </source>
</evidence>
<dbReference type="AlphaFoldDB" id="A0A0D5NKN2"/>
<dbReference type="PROSITE" id="PS01124">
    <property type="entry name" value="HTH_ARAC_FAMILY_2"/>
    <property type="match status" value="1"/>
</dbReference>
<dbReference type="InterPro" id="IPR037923">
    <property type="entry name" value="HTH-like"/>
</dbReference>
<dbReference type="InterPro" id="IPR003313">
    <property type="entry name" value="AraC-bd"/>
</dbReference>
<gene>
    <name evidence="6" type="ORF">VN24_15275</name>
</gene>
<feature type="domain" description="HTH araC/xylS-type" evidence="5">
    <location>
        <begin position="196"/>
        <end position="295"/>
    </location>
</feature>
<dbReference type="PATRIC" id="fig|1126833.4.peg.3343"/>
<dbReference type="GO" id="GO:0043565">
    <property type="term" value="F:sequence-specific DNA binding"/>
    <property type="evidence" value="ECO:0007669"/>
    <property type="project" value="InterPro"/>
</dbReference>
<dbReference type="PANTHER" id="PTHR46796">
    <property type="entry name" value="HTH-TYPE TRANSCRIPTIONAL ACTIVATOR RHAS-RELATED"/>
    <property type="match status" value="1"/>
</dbReference>
<dbReference type="Pfam" id="PF12833">
    <property type="entry name" value="HTH_18"/>
    <property type="match status" value="1"/>
</dbReference>
<keyword evidence="2" id="KW-0238">DNA-binding</keyword>
<reference evidence="7" key="2">
    <citation type="submission" date="2015-03" db="EMBL/GenBank/DDBJ databases">
        <title>Genome sequence of Paenibacillus beijingensis strain DSM 24997T.</title>
        <authorList>
            <person name="Kwak Y."/>
            <person name="Shin J.-H."/>
        </authorList>
    </citation>
    <scope>NUCLEOTIDE SEQUENCE [LARGE SCALE GENOMIC DNA]</scope>
    <source>
        <strain evidence="7">DSM 24997</strain>
    </source>
</reference>
<dbReference type="OrthoDB" id="9813413at2"/>
<dbReference type="EMBL" id="CP011058">
    <property type="protein sequence ID" value="AJY75670.1"/>
    <property type="molecule type" value="Genomic_DNA"/>
</dbReference>
<protein>
    <submittedName>
        <fullName evidence="6">AraC family transcriptional regulator</fullName>
    </submittedName>
</protein>
<reference evidence="6 7" key="1">
    <citation type="journal article" date="2015" name="J. Biotechnol.">
        <title>Complete genome sequence of Paenibacillus beijingensis 7188(T) (=DSM 24997(T)), a novel rhizobacterium from jujube garden soil.</title>
        <authorList>
            <person name="Kwak Y."/>
            <person name="Shin J.H."/>
        </authorList>
    </citation>
    <scope>NUCLEOTIDE SEQUENCE [LARGE SCALE GENOMIC DNA]</scope>
    <source>
        <strain evidence="6 7">DSM 24997</strain>
    </source>
</reference>
<dbReference type="SUPFAM" id="SSF51215">
    <property type="entry name" value="Regulatory protein AraC"/>
    <property type="match status" value="1"/>
</dbReference>
<keyword evidence="4" id="KW-0804">Transcription</keyword>
<dbReference type="InterPro" id="IPR009057">
    <property type="entry name" value="Homeodomain-like_sf"/>
</dbReference>
<evidence type="ECO:0000313" key="7">
    <source>
        <dbReference type="Proteomes" id="UP000032633"/>
    </source>
</evidence>
<evidence type="ECO:0000256" key="3">
    <source>
        <dbReference type="ARBA" id="ARBA00023159"/>
    </source>
</evidence>
<dbReference type="Pfam" id="PF02311">
    <property type="entry name" value="AraC_binding"/>
    <property type="match status" value="1"/>
</dbReference>
<keyword evidence="7" id="KW-1185">Reference proteome</keyword>
<dbReference type="HOGENOM" id="CLU_000445_88_6_9"/>
<evidence type="ECO:0000256" key="2">
    <source>
        <dbReference type="ARBA" id="ARBA00023125"/>
    </source>
</evidence>
<dbReference type="Proteomes" id="UP000032633">
    <property type="component" value="Chromosome"/>
</dbReference>
<name>A0A0D5NKN2_9BACL</name>
<dbReference type="InterPro" id="IPR018060">
    <property type="entry name" value="HTH_AraC"/>
</dbReference>